<dbReference type="InterPro" id="IPR000014">
    <property type="entry name" value="PAS"/>
</dbReference>
<evidence type="ECO:0000259" key="2">
    <source>
        <dbReference type="PROSITE" id="PS50921"/>
    </source>
</evidence>
<dbReference type="InterPro" id="IPR013655">
    <property type="entry name" value="PAS_fold_3"/>
</dbReference>
<dbReference type="InterPro" id="IPR036388">
    <property type="entry name" value="WH-like_DNA-bd_sf"/>
</dbReference>
<dbReference type="InterPro" id="IPR035965">
    <property type="entry name" value="PAS-like_dom_sf"/>
</dbReference>
<dbReference type="GO" id="GO:0003723">
    <property type="term" value="F:RNA binding"/>
    <property type="evidence" value="ECO:0007669"/>
    <property type="project" value="InterPro"/>
</dbReference>
<feature type="domain" description="ANTAR" evidence="2">
    <location>
        <begin position="181"/>
        <end position="242"/>
    </location>
</feature>
<dbReference type="PROSITE" id="PS50921">
    <property type="entry name" value="ANTAR"/>
    <property type="match status" value="1"/>
</dbReference>
<dbReference type="EMBL" id="FNSV01000005">
    <property type="protein sequence ID" value="SEC30831.1"/>
    <property type="molecule type" value="Genomic_DNA"/>
</dbReference>
<dbReference type="Gene3D" id="3.30.450.20">
    <property type="entry name" value="PAS domain"/>
    <property type="match status" value="1"/>
</dbReference>
<evidence type="ECO:0000313" key="4">
    <source>
        <dbReference type="Proteomes" id="UP000183561"/>
    </source>
</evidence>
<gene>
    <name evidence="3" type="ORF">SAMN04490239_3619</name>
</gene>
<dbReference type="Pfam" id="PF08447">
    <property type="entry name" value="PAS_3"/>
    <property type="match status" value="1"/>
</dbReference>
<dbReference type="SMART" id="SM01012">
    <property type="entry name" value="ANTAR"/>
    <property type="match status" value="1"/>
</dbReference>
<organism evidence="3 4">
    <name type="scientific">Rhodococcus koreensis</name>
    <dbReference type="NCBI Taxonomy" id="99653"/>
    <lineage>
        <taxon>Bacteria</taxon>
        <taxon>Bacillati</taxon>
        <taxon>Actinomycetota</taxon>
        <taxon>Actinomycetes</taxon>
        <taxon>Mycobacteriales</taxon>
        <taxon>Nocardiaceae</taxon>
        <taxon>Rhodococcus</taxon>
    </lineage>
</organism>
<dbReference type="SUPFAM" id="SSF52172">
    <property type="entry name" value="CheY-like"/>
    <property type="match status" value="1"/>
</dbReference>
<dbReference type="SUPFAM" id="SSF55785">
    <property type="entry name" value="PYP-like sensor domain (PAS domain)"/>
    <property type="match status" value="1"/>
</dbReference>
<accession>A0A1H4RGM7</accession>
<evidence type="ECO:0000259" key="1">
    <source>
        <dbReference type="PROSITE" id="PS50112"/>
    </source>
</evidence>
<dbReference type="Pfam" id="PF03861">
    <property type="entry name" value="ANTAR"/>
    <property type="match status" value="1"/>
</dbReference>
<protein>
    <submittedName>
        <fullName evidence="3">PAS fold-containing protein</fullName>
    </submittedName>
</protein>
<keyword evidence="4" id="KW-1185">Reference proteome</keyword>
<evidence type="ECO:0000313" key="3">
    <source>
        <dbReference type="EMBL" id="SEC30831.1"/>
    </source>
</evidence>
<name>A0A1H4RGM7_9NOCA</name>
<dbReference type="PROSITE" id="PS50112">
    <property type="entry name" value="PAS"/>
    <property type="match status" value="1"/>
</dbReference>
<reference evidence="4" key="1">
    <citation type="submission" date="2016-10" db="EMBL/GenBank/DDBJ databases">
        <authorList>
            <person name="Varghese N."/>
            <person name="Submissions S."/>
        </authorList>
    </citation>
    <scope>NUCLEOTIDE SEQUENCE [LARGE SCALE GENOMIC DNA]</scope>
    <source>
        <strain evidence="4">DSM 44498</strain>
    </source>
</reference>
<feature type="domain" description="PAS" evidence="1">
    <location>
        <begin position="89"/>
        <end position="132"/>
    </location>
</feature>
<dbReference type="AlphaFoldDB" id="A0A1H4RGM7"/>
<dbReference type="Gene3D" id="1.10.10.10">
    <property type="entry name" value="Winged helix-like DNA-binding domain superfamily/Winged helix DNA-binding domain"/>
    <property type="match status" value="1"/>
</dbReference>
<proteinExistence type="predicted"/>
<dbReference type="Proteomes" id="UP000183561">
    <property type="component" value="Unassembled WGS sequence"/>
</dbReference>
<sequence length="273" mass="30207">MRMAAWEVTETISLDGSLCKSGVFARCAARSTRYRFELGAVADRRGDCGCATRLGESIGVDQCLYEDGIARVGQAVTQTLAAAHRYEVDAVAQMHGYRPGEVTPVTELLLSHKHPEDQSHVARVLDRMINDAEPFSSKHRIIDTASNVRQVVVVGDRMFDGTGRVVGTSGFYIDITNSHRTDVKDSVDEVVVELEQSRAVIEQAKGALMLVYGISADRAFDILTWRSQETNTRLRAIAEQIVRGFSECEPDTGLRTRFDHLLLTAHQRAGRPD</sequence>
<dbReference type="InterPro" id="IPR005561">
    <property type="entry name" value="ANTAR"/>
</dbReference>
<dbReference type="InterPro" id="IPR011006">
    <property type="entry name" value="CheY-like_superfamily"/>
</dbReference>